<dbReference type="PANTHER" id="PTHR43298">
    <property type="entry name" value="MULTIDRUG RESISTANCE PROTEIN NORM-RELATED"/>
    <property type="match status" value="1"/>
</dbReference>
<dbReference type="InterPro" id="IPR002528">
    <property type="entry name" value="MATE_fam"/>
</dbReference>
<dbReference type="PANTHER" id="PTHR43298:SF2">
    <property type="entry name" value="FMN_FAD EXPORTER YEEO-RELATED"/>
    <property type="match status" value="1"/>
</dbReference>
<feature type="transmembrane region" description="Helical" evidence="13">
    <location>
        <begin position="163"/>
        <end position="186"/>
    </location>
</feature>
<evidence type="ECO:0000256" key="10">
    <source>
        <dbReference type="ARBA" id="ARBA00023065"/>
    </source>
</evidence>
<dbReference type="Pfam" id="PF01554">
    <property type="entry name" value="MatE"/>
    <property type="match status" value="2"/>
</dbReference>
<keyword evidence="11 13" id="KW-0472">Membrane</keyword>
<comment type="similarity">
    <text evidence="3">Belongs to the multi antimicrobial extrusion (MATE) (TC 2.A.66.1) family.</text>
</comment>
<evidence type="ECO:0000256" key="3">
    <source>
        <dbReference type="ARBA" id="ARBA00010199"/>
    </source>
</evidence>
<feature type="transmembrane region" description="Helical" evidence="13">
    <location>
        <begin position="12"/>
        <end position="32"/>
    </location>
</feature>
<evidence type="ECO:0000256" key="11">
    <source>
        <dbReference type="ARBA" id="ARBA00023136"/>
    </source>
</evidence>
<evidence type="ECO:0000256" key="1">
    <source>
        <dbReference type="ARBA" id="ARBA00003408"/>
    </source>
</evidence>
<evidence type="ECO:0000256" key="12">
    <source>
        <dbReference type="ARBA" id="ARBA00031636"/>
    </source>
</evidence>
<evidence type="ECO:0000256" key="4">
    <source>
        <dbReference type="ARBA" id="ARBA00020268"/>
    </source>
</evidence>
<dbReference type="GO" id="GO:0005886">
    <property type="term" value="C:plasma membrane"/>
    <property type="evidence" value="ECO:0007669"/>
    <property type="project" value="UniProtKB-SubCell"/>
</dbReference>
<evidence type="ECO:0000313" key="15">
    <source>
        <dbReference type="Proteomes" id="UP000322025"/>
    </source>
</evidence>
<evidence type="ECO:0000256" key="7">
    <source>
        <dbReference type="ARBA" id="ARBA00022475"/>
    </source>
</evidence>
<feature type="transmembrane region" description="Helical" evidence="13">
    <location>
        <begin position="315"/>
        <end position="339"/>
    </location>
</feature>
<evidence type="ECO:0000256" key="9">
    <source>
        <dbReference type="ARBA" id="ARBA00022989"/>
    </source>
</evidence>
<evidence type="ECO:0000256" key="13">
    <source>
        <dbReference type="SAM" id="Phobius"/>
    </source>
</evidence>
<keyword evidence="15" id="KW-1185">Reference proteome</keyword>
<proteinExistence type="inferred from homology"/>
<keyword evidence="7" id="KW-1003">Cell membrane</keyword>
<dbReference type="InterPro" id="IPR050222">
    <property type="entry name" value="MATE_MdtK"/>
</dbReference>
<feature type="transmembrane region" description="Helical" evidence="13">
    <location>
        <begin position="95"/>
        <end position="118"/>
    </location>
</feature>
<comment type="subcellular location">
    <subcellularLocation>
        <location evidence="2">Cell membrane</location>
        <topology evidence="2">Multi-pass membrane protein</topology>
    </subcellularLocation>
</comment>
<dbReference type="PIRSF" id="PIRSF006603">
    <property type="entry name" value="DinF"/>
    <property type="match status" value="1"/>
</dbReference>
<comment type="caution">
    <text evidence="14">The sequence shown here is derived from an EMBL/GenBank/DDBJ whole genome shotgun (WGS) entry which is preliminary data.</text>
</comment>
<organism evidence="14 15">
    <name type="scientific">Mediterraneibacter catenae</name>
    <dbReference type="NCBI Taxonomy" id="2594882"/>
    <lineage>
        <taxon>Bacteria</taxon>
        <taxon>Bacillati</taxon>
        <taxon>Bacillota</taxon>
        <taxon>Clostridia</taxon>
        <taxon>Lachnospirales</taxon>
        <taxon>Lachnospiraceae</taxon>
        <taxon>Mediterraneibacter</taxon>
    </lineage>
</organism>
<sequence>MNDTFMKEKPVLPLILSMSLPMVLSMLVNSLYNIVDSFFVAQISEEAMTALSLVYPVQNFINAAGIGFGVGINAVIAFYLGAGDHEKTDQAATQGLVLAVIHGVVMTVCCIAIIPVFLRMFTSSEAVIELGVRYSIVAFAFTLIVTVSMAFEKLFQAVGNMKTTMISLMCGCITNIVLDPVLIFGYGPFPEMGIEGAALATGIGQALTLAIYLVVYLLRPIRVHIRRQYILPSKKMVIKLYSIGIPATLNLALPSLLISALNAILAAYSEVYILVLGIYYKLQTFIYLPANGIVQGMRPLIGYNYGAGEHKRVSQIYQIVLCMSGIIMVLGTAICLLIPGQLIGLFTHTEATIQAGETALRIIGAGFIVSAVSVTSSGALEGLGKGTPSLLISLCRYVVVIIPAAFLLSRFLGAVGVWNTFWITEVITAIISIYVYRKVIAKPAEPVNGQDERRIRAAVDSPARLCR</sequence>
<accession>A0A5M9I0K4</accession>
<feature type="transmembrane region" description="Helical" evidence="13">
    <location>
        <begin position="415"/>
        <end position="436"/>
    </location>
</feature>
<dbReference type="AlphaFoldDB" id="A0A5M9I0K4"/>
<keyword evidence="8 13" id="KW-0812">Transmembrane</keyword>
<evidence type="ECO:0000256" key="5">
    <source>
        <dbReference type="ARBA" id="ARBA00022448"/>
    </source>
</evidence>
<feature type="transmembrane region" description="Helical" evidence="13">
    <location>
        <begin position="60"/>
        <end position="83"/>
    </location>
</feature>
<dbReference type="OrthoDB" id="9811110at2"/>
<feature type="transmembrane region" description="Helical" evidence="13">
    <location>
        <begin position="130"/>
        <end position="151"/>
    </location>
</feature>
<keyword evidence="9 13" id="KW-1133">Transmembrane helix</keyword>
<feature type="transmembrane region" description="Helical" evidence="13">
    <location>
        <begin position="240"/>
        <end position="265"/>
    </location>
</feature>
<dbReference type="GO" id="GO:0042910">
    <property type="term" value="F:xenobiotic transmembrane transporter activity"/>
    <property type="evidence" value="ECO:0007669"/>
    <property type="project" value="InterPro"/>
</dbReference>
<reference evidence="14" key="1">
    <citation type="submission" date="2019-07" db="EMBL/GenBank/DDBJ databases">
        <authorList>
            <person name="Wongkuna S."/>
            <person name="Scaria J."/>
        </authorList>
    </citation>
    <scope>NUCLEOTIDE SEQUENCE [LARGE SCALE GENOMIC DNA]</scope>
    <source>
        <strain evidence="14">SW178</strain>
    </source>
</reference>
<dbReference type="RefSeq" id="WP_150310246.1">
    <property type="nucleotide sequence ID" value="NZ_VMSO01000002.1"/>
</dbReference>
<dbReference type="NCBIfam" id="TIGR00797">
    <property type="entry name" value="matE"/>
    <property type="match status" value="1"/>
</dbReference>
<name>A0A5M9I0K4_9FIRM</name>
<protein>
    <recommendedName>
        <fullName evidence="4">Probable multidrug resistance protein NorM</fullName>
    </recommendedName>
    <alternativeName>
        <fullName evidence="12">Multidrug-efflux transporter</fullName>
    </alternativeName>
</protein>
<evidence type="ECO:0000256" key="8">
    <source>
        <dbReference type="ARBA" id="ARBA00022692"/>
    </source>
</evidence>
<evidence type="ECO:0000313" key="14">
    <source>
        <dbReference type="EMBL" id="KAA8502618.1"/>
    </source>
</evidence>
<comment type="function">
    <text evidence="1">Multidrug efflux pump.</text>
</comment>
<keyword evidence="6" id="KW-0050">Antiport</keyword>
<keyword evidence="5" id="KW-0813">Transport</keyword>
<feature type="transmembrane region" description="Helical" evidence="13">
    <location>
        <begin position="271"/>
        <end position="294"/>
    </location>
</feature>
<feature type="transmembrane region" description="Helical" evidence="13">
    <location>
        <begin position="390"/>
        <end position="409"/>
    </location>
</feature>
<feature type="transmembrane region" description="Helical" evidence="13">
    <location>
        <begin position="198"/>
        <end position="219"/>
    </location>
</feature>
<keyword evidence="10" id="KW-0406">Ion transport</keyword>
<dbReference type="EMBL" id="VMSO01000002">
    <property type="protein sequence ID" value="KAA8502618.1"/>
    <property type="molecule type" value="Genomic_DNA"/>
</dbReference>
<gene>
    <name evidence="14" type="ORF">FNY66_03035</name>
</gene>
<dbReference type="InterPro" id="IPR048279">
    <property type="entry name" value="MdtK-like"/>
</dbReference>
<dbReference type="Proteomes" id="UP000322025">
    <property type="component" value="Unassembled WGS sequence"/>
</dbReference>
<evidence type="ECO:0000256" key="6">
    <source>
        <dbReference type="ARBA" id="ARBA00022449"/>
    </source>
</evidence>
<dbReference type="GO" id="GO:0015297">
    <property type="term" value="F:antiporter activity"/>
    <property type="evidence" value="ECO:0007669"/>
    <property type="project" value="UniProtKB-KW"/>
</dbReference>
<feature type="transmembrane region" description="Helical" evidence="13">
    <location>
        <begin position="359"/>
        <end position="383"/>
    </location>
</feature>
<evidence type="ECO:0000256" key="2">
    <source>
        <dbReference type="ARBA" id="ARBA00004651"/>
    </source>
</evidence>
<dbReference type="GO" id="GO:0006811">
    <property type="term" value="P:monoatomic ion transport"/>
    <property type="evidence" value="ECO:0007669"/>
    <property type="project" value="UniProtKB-KW"/>
</dbReference>